<dbReference type="AlphaFoldDB" id="A0A941HPS4"/>
<keyword evidence="3" id="KW-1185">Reference proteome</keyword>
<dbReference type="EMBL" id="JAGSCS010000004">
    <property type="protein sequence ID" value="MBR0575654.1"/>
    <property type="molecule type" value="Genomic_DNA"/>
</dbReference>
<reference evidence="2" key="1">
    <citation type="submission" date="2021-04" db="EMBL/GenBank/DDBJ databases">
        <title>Proteiniclasticum sedimins sp. nov., an obligate anaerobic bacterium isolated from anaerobic sludge.</title>
        <authorList>
            <person name="Liu J."/>
        </authorList>
    </citation>
    <scope>NUCLEOTIDE SEQUENCE</scope>
    <source>
        <strain evidence="2">BAD-10</strain>
    </source>
</reference>
<keyword evidence="1" id="KW-0472">Membrane</keyword>
<dbReference type="RefSeq" id="WP_211800182.1">
    <property type="nucleotide sequence ID" value="NZ_JAGSCS010000004.1"/>
</dbReference>
<feature type="transmembrane region" description="Helical" evidence="1">
    <location>
        <begin position="12"/>
        <end position="29"/>
    </location>
</feature>
<feature type="transmembrane region" description="Helical" evidence="1">
    <location>
        <begin position="50"/>
        <end position="68"/>
    </location>
</feature>
<accession>A0A941HPS4</accession>
<protein>
    <submittedName>
        <fullName evidence="2">Uncharacterized protein</fullName>
    </submittedName>
</protein>
<feature type="transmembrane region" description="Helical" evidence="1">
    <location>
        <begin position="74"/>
        <end position="94"/>
    </location>
</feature>
<name>A0A941HPS4_9CLOT</name>
<evidence type="ECO:0000313" key="2">
    <source>
        <dbReference type="EMBL" id="MBR0575654.1"/>
    </source>
</evidence>
<gene>
    <name evidence="2" type="ORF">KCG48_04780</name>
</gene>
<sequence length="177" mass="20705">MRGIQMNDFLTMSIVFSLFSLGLGINGVIMTRKVLSRNTEIHYIEKSRKLHFLGILAVLSTLFLYFIFDVPEDQTTFLGMLAIMVSYTFFAYFYRNMVAFYSKEGVFFNTKEIPYKKIDSYSVTGEDKAYPKITLRYRTESNKKKGEVQEQGTMKVEKALLTGFTDRLRKERVRKRT</sequence>
<evidence type="ECO:0000256" key="1">
    <source>
        <dbReference type="SAM" id="Phobius"/>
    </source>
</evidence>
<proteinExistence type="predicted"/>
<evidence type="ECO:0000313" key="3">
    <source>
        <dbReference type="Proteomes" id="UP000675379"/>
    </source>
</evidence>
<keyword evidence="1" id="KW-0812">Transmembrane</keyword>
<dbReference type="Proteomes" id="UP000675379">
    <property type="component" value="Unassembled WGS sequence"/>
</dbReference>
<keyword evidence="1" id="KW-1133">Transmembrane helix</keyword>
<comment type="caution">
    <text evidence="2">The sequence shown here is derived from an EMBL/GenBank/DDBJ whole genome shotgun (WGS) entry which is preliminary data.</text>
</comment>
<organism evidence="2 3">
    <name type="scientific">Proteiniclasticum sediminis</name>
    <dbReference type="NCBI Taxonomy" id="2804028"/>
    <lineage>
        <taxon>Bacteria</taxon>
        <taxon>Bacillati</taxon>
        <taxon>Bacillota</taxon>
        <taxon>Clostridia</taxon>
        <taxon>Eubacteriales</taxon>
        <taxon>Clostridiaceae</taxon>
        <taxon>Proteiniclasticum</taxon>
    </lineage>
</organism>